<dbReference type="SUPFAM" id="SSF51215">
    <property type="entry name" value="Regulatory protein AraC"/>
    <property type="match status" value="1"/>
</dbReference>
<dbReference type="SMART" id="SM00342">
    <property type="entry name" value="HTH_ARAC"/>
    <property type="match status" value="1"/>
</dbReference>
<organism evidence="5 6">
    <name type="scientific">Alkalihalobacillus trypoxylicola</name>
    <dbReference type="NCBI Taxonomy" id="519424"/>
    <lineage>
        <taxon>Bacteria</taxon>
        <taxon>Bacillati</taxon>
        <taxon>Bacillota</taxon>
        <taxon>Bacilli</taxon>
        <taxon>Bacillales</taxon>
        <taxon>Bacillaceae</taxon>
        <taxon>Alkalihalobacillus</taxon>
    </lineage>
</organism>
<evidence type="ECO:0000256" key="2">
    <source>
        <dbReference type="ARBA" id="ARBA00023125"/>
    </source>
</evidence>
<dbReference type="InterPro" id="IPR037923">
    <property type="entry name" value="HTH-like"/>
</dbReference>
<dbReference type="SUPFAM" id="SSF46689">
    <property type="entry name" value="Homeodomain-like"/>
    <property type="match status" value="2"/>
</dbReference>
<comment type="caution">
    <text evidence="5">The sequence shown here is derived from an EMBL/GenBank/DDBJ whole genome shotgun (WGS) entry which is preliminary data.</text>
</comment>
<dbReference type="AlphaFoldDB" id="A0A161PJL0"/>
<dbReference type="GO" id="GO:0003700">
    <property type="term" value="F:DNA-binding transcription factor activity"/>
    <property type="evidence" value="ECO:0007669"/>
    <property type="project" value="InterPro"/>
</dbReference>
<accession>A0A161PJL0</accession>
<reference evidence="5" key="1">
    <citation type="submission" date="2016-02" db="EMBL/GenBank/DDBJ databases">
        <title>Genome sequence of Bacillus trypoxylicola KCTC 13244(T).</title>
        <authorList>
            <person name="Jeong H."/>
            <person name="Park S.-H."/>
            <person name="Choi S.-K."/>
        </authorList>
    </citation>
    <scope>NUCLEOTIDE SEQUENCE [LARGE SCALE GENOMIC DNA]</scope>
    <source>
        <strain evidence="5">KCTC 13244</strain>
    </source>
</reference>
<evidence type="ECO:0000259" key="4">
    <source>
        <dbReference type="PROSITE" id="PS01124"/>
    </source>
</evidence>
<dbReference type="InterPro" id="IPR018060">
    <property type="entry name" value="HTH_AraC"/>
</dbReference>
<dbReference type="PROSITE" id="PS01124">
    <property type="entry name" value="HTH_ARAC_FAMILY_2"/>
    <property type="match status" value="1"/>
</dbReference>
<dbReference type="PANTHER" id="PTHR43280:SF34">
    <property type="entry name" value="ARAC-FAMILY TRANSCRIPTIONAL REGULATOR"/>
    <property type="match status" value="1"/>
</dbReference>
<keyword evidence="3" id="KW-0804">Transcription</keyword>
<keyword evidence="1" id="KW-0805">Transcription regulation</keyword>
<dbReference type="OrthoDB" id="9802228at2"/>
<dbReference type="RefSeq" id="WP_045478641.1">
    <property type="nucleotide sequence ID" value="NZ_LTAO01000023.1"/>
</dbReference>
<dbReference type="GO" id="GO:0043565">
    <property type="term" value="F:sequence-specific DNA binding"/>
    <property type="evidence" value="ECO:0007669"/>
    <property type="project" value="InterPro"/>
</dbReference>
<keyword evidence="6" id="KW-1185">Reference proteome</keyword>
<dbReference type="InterPro" id="IPR009057">
    <property type="entry name" value="Homeodomain-like_sf"/>
</dbReference>
<protein>
    <submittedName>
        <fullName evidence="5">Transcriptional regulator</fullName>
    </submittedName>
</protein>
<evidence type="ECO:0000313" key="5">
    <source>
        <dbReference type="EMBL" id="KYG29501.1"/>
    </source>
</evidence>
<dbReference type="Gene3D" id="1.10.10.60">
    <property type="entry name" value="Homeodomain-like"/>
    <property type="match status" value="2"/>
</dbReference>
<dbReference type="InterPro" id="IPR003313">
    <property type="entry name" value="AraC-bd"/>
</dbReference>
<dbReference type="Pfam" id="PF12833">
    <property type="entry name" value="HTH_18"/>
    <property type="match status" value="1"/>
</dbReference>
<sequence length="277" mass="32732">MDTPILRHFSPHFYLNHTKTEKPVDVATHIHDCYELFYFISGDLTYYIEGQAYQLSPHDMILTNSKELHRIVFNSSHTYERKFIHFTSEYISAYQIDEYNMLSHIENRKLGHFNRIPASFVKNAGIDTLWENIEKASREQSLETPILIKSYFIQLLIKINNQIAQYNNKEELRKHDDKIIAILEYINKNLEEKITLDLLEQQFYVNKYYLCHIFKKSTGFTVIEYITYKRIMKASELLTSGYSALDASHSVGFHDYSAFYKAFKKITGVSPKQLKEH</sequence>
<gene>
    <name evidence="5" type="ORF">AZF04_08245</name>
</gene>
<name>A0A161PJL0_9BACI</name>
<feature type="domain" description="HTH araC/xylS-type" evidence="4">
    <location>
        <begin position="180"/>
        <end position="277"/>
    </location>
</feature>
<keyword evidence="2" id="KW-0238">DNA-binding</keyword>
<dbReference type="InterPro" id="IPR014710">
    <property type="entry name" value="RmlC-like_jellyroll"/>
</dbReference>
<dbReference type="PANTHER" id="PTHR43280">
    <property type="entry name" value="ARAC-FAMILY TRANSCRIPTIONAL REGULATOR"/>
    <property type="match status" value="1"/>
</dbReference>
<dbReference type="EMBL" id="LTAO01000023">
    <property type="protein sequence ID" value="KYG29501.1"/>
    <property type="molecule type" value="Genomic_DNA"/>
</dbReference>
<evidence type="ECO:0000256" key="1">
    <source>
        <dbReference type="ARBA" id="ARBA00023015"/>
    </source>
</evidence>
<dbReference type="STRING" id="519424.AZF04_08245"/>
<proteinExistence type="predicted"/>
<dbReference type="Pfam" id="PF02311">
    <property type="entry name" value="AraC_binding"/>
    <property type="match status" value="1"/>
</dbReference>
<dbReference type="Gene3D" id="2.60.120.10">
    <property type="entry name" value="Jelly Rolls"/>
    <property type="match status" value="1"/>
</dbReference>
<evidence type="ECO:0000256" key="3">
    <source>
        <dbReference type="ARBA" id="ARBA00023163"/>
    </source>
</evidence>
<dbReference type="Proteomes" id="UP000075806">
    <property type="component" value="Unassembled WGS sequence"/>
</dbReference>
<evidence type="ECO:0000313" key="6">
    <source>
        <dbReference type="Proteomes" id="UP000075806"/>
    </source>
</evidence>